<accession>A0AAF0YHQ8</accession>
<evidence type="ECO:0000313" key="1">
    <source>
        <dbReference type="EMBL" id="WOS95816.1"/>
    </source>
</evidence>
<organism evidence="1 2">
    <name type="scientific">Nosocomiicoccus massiliensis</name>
    <dbReference type="NCBI Taxonomy" id="1232430"/>
    <lineage>
        <taxon>Bacteria</taxon>
        <taxon>Bacillati</taxon>
        <taxon>Bacillota</taxon>
        <taxon>Bacilli</taxon>
        <taxon>Bacillales</taxon>
        <taxon>Staphylococcaceae</taxon>
        <taxon>Nosocomiicoccus</taxon>
    </lineage>
</organism>
<proteinExistence type="predicted"/>
<dbReference type="KEGG" id="nmy:CJ229_006885"/>
<gene>
    <name evidence="1" type="ORF">CJ229_006885</name>
</gene>
<sequence>MIRIYENYGKTDIFVVNQEQVKELISKLETRFNKNDLNRFICKEDDMWIAIDNSTADAFVEEYDSLEEAFQYLLFDDEYSLTEIEEKEISNWICNYETKSKICSLIGYNV</sequence>
<protein>
    <submittedName>
        <fullName evidence="1">Uncharacterized protein</fullName>
    </submittedName>
</protein>
<dbReference type="AlphaFoldDB" id="A0AAF0YHQ8"/>
<dbReference type="Proteomes" id="UP000243626">
    <property type="component" value="Chromosome"/>
</dbReference>
<dbReference type="RefSeq" id="WP_102167111.1">
    <property type="nucleotide sequence ID" value="NZ_CP136964.1"/>
</dbReference>
<evidence type="ECO:0000313" key="2">
    <source>
        <dbReference type="Proteomes" id="UP000243626"/>
    </source>
</evidence>
<keyword evidence="2" id="KW-1185">Reference proteome</keyword>
<reference evidence="2" key="1">
    <citation type="submission" date="2017-09" db="EMBL/GenBank/DDBJ databases">
        <title>Bacterial strain isolated from the female urinary microbiota.</title>
        <authorList>
            <person name="Thomas-White K."/>
            <person name="Kumar N."/>
            <person name="Forster S."/>
            <person name="Putonti C."/>
            <person name="Lawley T."/>
            <person name="Wolfe A.J."/>
        </authorList>
    </citation>
    <scope>NUCLEOTIDE SEQUENCE [LARGE SCALE GENOMIC DNA]</scope>
    <source>
        <strain evidence="2">UMB0959</strain>
    </source>
</reference>
<dbReference type="EMBL" id="CP136964">
    <property type="protein sequence ID" value="WOS95816.1"/>
    <property type="molecule type" value="Genomic_DNA"/>
</dbReference>
<name>A0AAF0YHQ8_9STAP</name>